<evidence type="ECO:0000256" key="1">
    <source>
        <dbReference type="SAM" id="MobiDB-lite"/>
    </source>
</evidence>
<evidence type="ECO:0000313" key="4">
    <source>
        <dbReference type="Proteomes" id="UP000663832"/>
    </source>
</evidence>
<feature type="region of interest" description="Disordered" evidence="1">
    <location>
        <begin position="1"/>
        <end position="32"/>
    </location>
</feature>
<reference evidence="3" key="1">
    <citation type="submission" date="2021-02" db="EMBL/GenBank/DDBJ databases">
        <authorList>
            <person name="Nowell W R."/>
        </authorList>
    </citation>
    <scope>NUCLEOTIDE SEQUENCE</scope>
</reference>
<proteinExistence type="predicted"/>
<dbReference type="Proteomes" id="UP000663877">
    <property type="component" value="Unassembled WGS sequence"/>
</dbReference>
<dbReference type="EMBL" id="CAJNOI010004620">
    <property type="protein sequence ID" value="CAF1549398.1"/>
    <property type="molecule type" value="Genomic_DNA"/>
</dbReference>
<feature type="compositionally biased region" description="Polar residues" evidence="1">
    <location>
        <begin position="1"/>
        <end position="16"/>
    </location>
</feature>
<gene>
    <name evidence="2" type="ORF">BJG266_LOCUS46127</name>
    <name evidence="3" type="ORF">QVE165_LOCUS63155</name>
</gene>
<accession>A0A816FEV6</accession>
<comment type="caution">
    <text evidence="3">The sequence shown here is derived from an EMBL/GenBank/DDBJ whole genome shotgun (WGS) entry which is preliminary data.</text>
</comment>
<organism evidence="3 4">
    <name type="scientific">Adineta steineri</name>
    <dbReference type="NCBI Taxonomy" id="433720"/>
    <lineage>
        <taxon>Eukaryota</taxon>
        <taxon>Metazoa</taxon>
        <taxon>Spiralia</taxon>
        <taxon>Gnathifera</taxon>
        <taxon>Rotifera</taxon>
        <taxon>Eurotatoria</taxon>
        <taxon>Bdelloidea</taxon>
        <taxon>Adinetida</taxon>
        <taxon>Adinetidae</taxon>
        <taxon>Adineta</taxon>
    </lineage>
</organism>
<name>A0A816FEV6_9BILA</name>
<protein>
    <submittedName>
        <fullName evidence="3">Uncharacterized protein</fullName>
    </submittedName>
</protein>
<dbReference type="OrthoDB" id="10367472at2759"/>
<evidence type="ECO:0000313" key="3">
    <source>
        <dbReference type="EMBL" id="CAF1660618.1"/>
    </source>
</evidence>
<keyword evidence="4" id="KW-1185">Reference proteome</keyword>
<dbReference type="EMBL" id="CAJNOM010005013">
    <property type="protein sequence ID" value="CAF1660618.1"/>
    <property type="molecule type" value="Genomic_DNA"/>
</dbReference>
<evidence type="ECO:0000313" key="2">
    <source>
        <dbReference type="EMBL" id="CAF1549398.1"/>
    </source>
</evidence>
<dbReference type="AlphaFoldDB" id="A0A816FEV6"/>
<sequence length="106" mass="12655">MGQRSTKPAKQKSTAIASKKKQRTKPANLQLSTPSRDYRRFQTVDNDTRPCKAEIYASQRLRIPNPRTPWEQRNDLKTHDQVMGEYREKQINELYKNQRGRYRYGR</sequence>
<dbReference type="Proteomes" id="UP000663832">
    <property type="component" value="Unassembled WGS sequence"/>
</dbReference>